<evidence type="ECO:0000313" key="2">
    <source>
        <dbReference type="Proteomes" id="UP000025171"/>
    </source>
</evidence>
<evidence type="ECO:0008006" key="3">
    <source>
        <dbReference type="Google" id="ProtNLM"/>
    </source>
</evidence>
<name>A0A059FNK4_9PROT</name>
<gene>
    <name evidence="1" type="ORF">HJO_09209</name>
</gene>
<accession>A0A059FNK4</accession>
<organism evidence="1 2">
    <name type="scientific">Hyphomonas johnsonii MHS-2</name>
    <dbReference type="NCBI Taxonomy" id="1280950"/>
    <lineage>
        <taxon>Bacteria</taxon>
        <taxon>Pseudomonadati</taxon>
        <taxon>Pseudomonadota</taxon>
        <taxon>Alphaproteobacteria</taxon>
        <taxon>Hyphomonadales</taxon>
        <taxon>Hyphomonadaceae</taxon>
        <taxon>Hyphomonas</taxon>
    </lineage>
</organism>
<reference evidence="1 2" key="1">
    <citation type="journal article" date="2014" name="Antonie Van Leeuwenhoek">
        <title>Hyphomonas beringensis sp. nov. and Hyphomonas chukchiensis sp. nov., isolated from surface seawater of the Bering Sea and Chukchi Sea.</title>
        <authorList>
            <person name="Li C."/>
            <person name="Lai Q."/>
            <person name="Li G."/>
            <person name="Dong C."/>
            <person name="Wang J."/>
            <person name="Liao Y."/>
            <person name="Shao Z."/>
        </authorList>
    </citation>
    <scope>NUCLEOTIDE SEQUENCE [LARGE SCALE GENOMIC DNA]</scope>
    <source>
        <strain evidence="1 2">MHS-2</strain>
    </source>
</reference>
<evidence type="ECO:0000313" key="1">
    <source>
        <dbReference type="EMBL" id="KCZ92202.1"/>
    </source>
</evidence>
<dbReference type="PROSITE" id="PS51257">
    <property type="entry name" value="PROKAR_LIPOPROTEIN"/>
    <property type="match status" value="1"/>
</dbReference>
<dbReference type="EMBL" id="ARYK01000004">
    <property type="protein sequence ID" value="KCZ92202.1"/>
    <property type="molecule type" value="Genomic_DNA"/>
</dbReference>
<comment type="caution">
    <text evidence="1">The sequence shown here is derived from an EMBL/GenBank/DDBJ whole genome shotgun (WGS) entry which is preliminary data.</text>
</comment>
<sequence length="119" mass="12873">MMRNVTISIVLIGLTGCASTEQAKSQVEPEVQIASQEEIDGATQGVLNCARAAIHLYDDKVSPADTVGRAISGHCRQEITTLIAASTKGMDRYTRSGFLEAFDAEEIFTSLVLQARARR</sequence>
<proteinExistence type="predicted"/>
<dbReference type="Proteomes" id="UP000025171">
    <property type="component" value="Unassembled WGS sequence"/>
</dbReference>
<keyword evidence="2" id="KW-1185">Reference proteome</keyword>
<dbReference type="STRING" id="1280950.HJO_09209"/>
<protein>
    <recommendedName>
        <fullName evidence="3">Lipoprotein</fullName>
    </recommendedName>
</protein>
<dbReference type="AlphaFoldDB" id="A0A059FNK4"/>